<keyword evidence="2" id="KW-1185">Reference proteome</keyword>
<name>A0ACC1QP41_9HYPO</name>
<evidence type="ECO:0000313" key="1">
    <source>
        <dbReference type="EMBL" id="KAJ3486423.1"/>
    </source>
</evidence>
<comment type="caution">
    <text evidence="1">The sequence shown here is derived from an EMBL/GenBank/DDBJ whole genome shotgun (WGS) entry which is preliminary data.</text>
</comment>
<evidence type="ECO:0000313" key="2">
    <source>
        <dbReference type="Proteomes" id="UP001148737"/>
    </source>
</evidence>
<reference evidence="1" key="1">
    <citation type="submission" date="2022-07" db="EMBL/GenBank/DDBJ databases">
        <title>Genome Sequence of Lecanicillium saksenae.</title>
        <authorList>
            <person name="Buettner E."/>
        </authorList>
    </citation>
    <scope>NUCLEOTIDE SEQUENCE</scope>
    <source>
        <strain evidence="1">VT-O1</strain>
    </source>
</reference>
<dbReference type="EMBL" id="JANAKD010000902">
    <property type="protein sequence ID" value="KAJ3486423.1"/>
    <property type="molecule type" value="Genomic_DNA"/>
</dbReference>
<accession>A0ACC1QP41</accession>
<organism evidence="1 2">
    <name type="scientific">Lecanicillium saksenae</name>
    <dbReference type="NCBI Taxonomy" id="468837"/>
    <lineage>
        <taxon>Eukaryota</taxon>
        <taxon>Fungi</taxon>
        <taxon>Dikarya</taxon>
        <taxon>Ascomycota</taxon>
        <taxon>Pezizomycotina</taxon>
        <taxon>Sordariomycetes</taxon>
        <taxon>Hypocreomycetidae</taxon>
        <taxon>Hypocreales</taxon>
        <taxon>Cordycipitaceae</taxon>
        <taxon>Lecanicillium</taxon>
    </lineage>
</organism>
<gene>
    <name evidence="1" type="ORF">NLG97_g6620</name>
</gene>
<sequence length="1156" mass="127010">MTLATTQQLADRRDRRGFELGSIADGRDDDIVDWDGPEDPSNPLNWSAKKRFGHVVIVSLLSMMVNTAATITAPAVKLIAIEFKVTNVTLATLSVSIYLLGFGLGPLTLSPLSERYGRLVVYHVCNIIFFVFVIGCAVSQNVTQFIIFRVISGVVGSAPLAIGGGTIADCIPSEKRGVAGALYGLGPIMGPVIGPIMGGFIAQGTGWRWTFWVLSIMSGVMSVVTFVFMRETHAQTLLERRAAGLRRDTGNPHLQSKLKSRLRPSQLAVATIVRPIKMLIFSPVVLILSLYVAFVMGLLYLLFATFSGVFVGQYGFTMGTSGLAYLGLGIGELLGVVVFGALGDKIVTSRRAAENLSTARPEFRLVLMKWFAICIPIGLFIYGWTAYYKIHWFVSILGTAFVGFGSLFVIVCVQIYLIEIFGTEAAASALATNIFLRSVAGAFLPLAGVPMYKALNYGWGNTLLGMLALAFVPAPVMLYEYDVPKLLGRHTSDAILGYELPALHCCIAVLRPHGSMLHHRSPPAVRITGTTLYQTIDLLHLTNGPLSLSDADKSAALDLLFEPSPEIHSTLIPVIQTQQYSSYNDLIENCRQAFQSLASKSTASNPNKNLLSILGSHPRLGAKKVESAQSIAEQAKLGGESEILAKLNEEYEQKFPGLRYVVFVNGRGRPEIMEDMRTRMDRGDFDKEVEAALQAMCDIAKDRASKLTVQGAPRNCAVRSPYLNFGVQRHHRRSIVESGAEARTDACNQLTEAPTTFRKVFEFSYPQERMHTGSELTLAELEQPQRVGMANAQQRLGFEAFELSRVPGEPVQYTSRFPAWRPGADLPPGVEEQPTKTKTKKSTTTGVFGGVVYAQAPLAAARAIESEEQQQQPYATKKGYMGIHSIQGVFTVAGHSDRPFIHEVTPIHTGKSFATRLVQTRQPTTPSVIKNGRFEVSDAAKELNGVCFTCTTTFKRSMPSPDDLQEKESPQVRFADILNSRRPQDWEPSRIVHIDSVHEKVVSSGRTGHGSFPVLEMYAVDMTAYNKDKAVPERRELILYRPYQAIPKDDPNGHIVCHAFEADRNGLTMLGCHLGYGHRWGRAASLSYSFYVHVNAEDAVMGDGWWIQEASWPRVAAGRCTMVSKIWSPEGRHVASGYQDGMVVPEEQGSYKSKLT</sequence>
<dbReference type="Proteomes" id="UP001148737">
    <property type="component" value="Unassembled WGS sequence"/>
</dbReference>
<proteinExistence type="predicted"/>
<protein>
    <submittedName>
        <fullName evidence="1">Uncharacterized protein</fullName>
    </submittedName>
</protein>